<name>A0A1R3J226_COCAP</name>
<keyword evidence="1" id="KW-0547">Nucleotide-binding</keyword>
<dbReference type="PANTHER" id="PTHR45786">
    <property type="entry name" value="DNA BINDING PROTEIN-LIKE"/>
    <property type="match status" value="1"/>
</dbReference>
<gene>
    <name evidence="1" type="ORF">CCACVL1_08135</name>
</gene>
<dbReference type="STRING" id="210143.A0A1R3J226"/>
<comment type="caution">
    <text evidence="1">The sequence shown here is derived from an EMBL/GenBank/DDBJ whole genome shotgun (WGS) entry which is preliminary data.</text>
</comment>
<dbReference type="AlphaFoldDB" id="A0A1R3J226"/>
<organism evidence="1 2">
    <name type="scientific">Corchorus capsularis</name>
    <name type="common">Jute</name>
    <dbReference type="NCBI Taxonomy" id="210143"/>
    <lineage>
        <taxon>Eukaryota</taxon>
        <taxon>Viridiplantae</taxon>
        <taxon>Streptophyta</taxon>
        <taxon>Embryophyta</taxon>
        <taxon>Tracheophyta</taxon>
        <taxon>Spermatophyta</taxon>
        <taxon>Magnoliopsida</taxon>
        <taxon>eudicotyledons</taxon>
        <taxon>Gunneridae</taxon>
        <taxon>Pentapetalae</taxon>
        <taxon>rosids</taxon>
        <taxon>malvids</taxon>
        <taxon>Malvales</taxon>
        <taxon>Malvaceae</taxon>
        <taxon>Grewioideae</taxon>
        <taxon>Apeibeae</taxon>
        <taxon>Corchorus</taxon>
    </lineage>
</organism>
<keyword evidence="2" id="KW-1185">Reference proteome</keyword>
<proteinExistence type="predicted"/>
<accession>A0A1R3J226</accession>
<evidence type="ECO:0000313" key="1">
    <source>
        <dbReference type="EMBL" id="OMO88887.1"/>
    </source>
</evidence>
<sequence>MDLASCHPVLSEELPSGGQTIPLDVFLHDVPVSIYFVTSTPSPSVRPWKRPCPPGASSPIQVAYVGDSSSSAPSLDGLVSFSFFDTPIIDVPVHEPFDVVPEPGVSFVVCHGSEDELIDVPVVLVRSTPDPSLTLPDSDHLVHRGYTVDMTTTVEHCPLVDSGLMVDQSSSSVEWAGVGPLSATCKCCANSRPYRLDKRRRTFEDMGSSQLVTVGAGDRVLGDVSVPMSSSHHAGSSSSGGPPDIGGEIDNFVNVGSGPYVFKLHHQTYHEIGPLLPVDGHRPWFAQLYIYNCTNEVSNRVYSVAGADATDNVNRVIVEGLMNMLDSCNEVVKLFCTARVRIDSKPTKVVRIRLIRSMGAQPWTYSVPTSTQIGGLIFGDFGQFNGDRDVIVEHKDGRFNSIRDPRGNGTQVCM</sequence>
<dbReference type="Gramene" id="OMO88887">
    <property type="protein sequence ID" value="OMO88887"/>
    <property type="gene ID" value="CCACVL1_08135"/>
</dbReference>
<evidence type="ECO:0000313" key="2">
    <source>
        <dbReference type="Proteomes" id="UP000188268"/>
    </source>
</evidence>
<dbReference type="Proteomes" id="UP000188268">
    <property type="component" value="Unassembled WGS sequence"/>
</dbReference>
<dbReference type="EMBL" id="AWWV01008874">
    <property type="protein sequence ID" value="OMO88887.1"/>
    <property type="molecule type" value="Genomic_DNA"/>
</dbReference>
<keyword evidence="1" id="KW-0378">Hydrolase</keyword>
<protein>
    <submittedName>
        <fullName evidence="1">ATP-dependent DNA helicase PIF1</fullName>
    </submittedName>
</protein>
<keyword evidence="1" id="KW-0067">ATP-binding</keyword>
<keyword evidence="1" id="KW-0347">Helicase</keyword>
<dbReference type="OrthoDB" id="1928976at2759"/>
<dbReference type="PANTHER" id="PTHR45786:SF74">
    <property type="entry name" value="ATP-DEPENDENT DNA HELICASE"/>
    <property type="match status" value="1"/>
</dbReference>
<reference evidence="1 2" key="1">
    <citation type="submission" date="2013-09" db="EMBL/GenBank/DDBJ databases">
        <title>Corchorus capsularis genome sequencing.</title>
        <authorList>
            <person name="Alam M."/>
            <person name="Haque M.S."/>
            <person name="Islam M.S."/>
            <person name="Emdad E.M."/>
            <person name="Islam M.M."/>
            <person name="Ahmed B."/>
            <person name="Halim A."/>
            <person name="Hossen Q.M.M."/>
            <person name="Hossain M.Z."/>
            <person name="Ahmed R."/>
            <person name="Khan M.M."/>
            <person name="Islam R."/>
            <person name="Rashid M.M."/>
            <person name="Khan S.A."/>
            <person name="Rahman M.S."/>
            <person name="Alam M."/>
        </authorList>
    </citation>
    <scope>NUCLEOTIDE SEQUENCE [LARGE SCALE GENOMIC DNA]</scope>
    <source>
        <strain evidence="2">cv. CVL-1</strain>
        <tissue evidence="1">Whole seedling</tissue>
    </source>
</reference>
<dbReference type="GO" id="GO:0004386">
    <property type="term" value="F:helicase activity"/>
    <property type="evidence" value="ECO:0007669"/>
    <property type="project" value="UniProtKB-KW"/>
</dbReference>